<dbReference type="SUPFAM" id="SSF52058">
    <property type="entry name" value="L domain-like"/>
    <property type="match status" value="2"/>
</dbReference>
<dbReference type="InterPro" id="IPR053139">
    <property type="entry name" value="Surface_bspA-like"/>
</dbReference>
<dbReference type="Pfam" id="PF13306">
    <property type="entry name" value="LRR_5"/>
    <property type="match status" value="3"/>
</dbReference>
<comment type="caution">
    <text evidence="3">The sequence shown here is derived from an EMBL/GenBank/DDBJ whole genome shotgun (WGS) entry which is preliminary data.</text>
</comment>
<protein>
    <recommendedName>
        <fullName evidence="2">GH29D-like beta-sandwich domain-containing protein</fullName>
    </recommendedName>
</protein>
<evidence type="ECO:0000259" key="2">
    <source>
        <dbReference type="Pfam" id="PF13290"/>
    </source>
</evidence>
<dbReference type="PANTHER" id="PTHR45661:SF3">
    <property type="entry name" value="IG-LIKE DOMAIN-CONTAINING PROTEIN"/>
    <property type="match status" value="1"/>
</dbReference>
<accession>A0AAE4APT0</accession>
<feature type="signal peptide" evidence="1">
    <location>
        <begin position="1"/>
        <end position="21"/>
    </location>
</feature>
<dbReference type="PANTHER" id="PTHR45661">
    <property type="entry name" value="SURFACE ANTIGEN"/>
    <property type="match status" value="1"/>
</dbReference>
<dbReference type="Proteomes" id="UP001238163">
    <property type="component" value="Unassembled WGS sequence"/>
</dbReference>
<keyword evidence="1" id="KW-0732">Signal</keyword>
<name>A0AAE4APT0_9BACT</name>
<keyword evidence="4" id="KW-1185">Reference proteome</keyword>
<evidence type="ECO:0000256" key="1">
    <source>
        <dbReference type="SAM" id="SignalP"/>
    </source>
</evidence>
<dbReference type="Pfam" id="PF13290">
    <property type="entry name" value="CHB_HEX_C_1"/>
    <property type="match status" value="2"/>
</dbReference>
<sequence>MNSLRIRSLFIVLIAAFAARADDFVVHAYKDGLAITQYCGDESDIVIPSYIDGLPVRKIAAWAFGDKDLERITIPFTVTRIADKAFYGCKNLAQLSFTGEKPVYFATAGLPPTLTLEVWPGMGWEQLGTEYQGHAISFREGQPLPEFNRLDGLAGRLFHDQLVLGIDVAGLPPGLVLRYNDQGGEPDKDAPALPLAAGVLPITSSLSAAIRWFTADGVAASGIKQILYGNLNAPEQPQSTFDLVACYCQDSLGRLEIEGYHGIEPVVKIPQRLDGKDVFNLCGQGQWSDNCLAVIMPANIGFCGNSFAGSANLEYLDLATGLHRLTPSLAEGCPRLRQVVIPPSIQDIDQRAFANCPLLSNVSLPGQLRRIGDEAFANCRGLTSLVISPQLVHLGSNVFAGCTALASVYFAGKPPHVPAGHTAFLASTTLFVPANCGWEAYNGSFAGARVEILNTMPPPVIQRQDGVASSFFTGAIAVSIANPNPGSTVKYSLDGSVPIADSPTFSAPIQIDSSTCVSALCFVNEQIVSTLACRTFQRQDEIPLAASFNPEDGSLSFGGVSSFMSIPATVKGIAITGIDGLRYESGSDSVLQEVFIGNAVQFLTPAAYPTTGADAVNPFQGHAGLQAVEVHPDNPFYCAVDGILYDQHCTTLLAYPPAKTGNTFTVPASVRWIAAGAFAYAYRLEDIVLPVTLEHIGDQAFANCFSLQHIALPNGVTFLAKQLFLNCTMLNAVTLPDHLHAISSEAFRGCAALSELSIPYTIEHVAISAFFACQPDLALTFAGNIPYFYGNHEYCDDDGNYLLKPLVIHSHFEEAQQVITTCFFGWDWPDDAYFPFTFVTLAGLPPHIQKPIVRVYAYENDPGAISYQINCDLLNIDNWHYYGVLEFRYATDGNAPYLPFWSYLNFTQDELPLLLQAQVFHNGVPISDVSQLMLTAFDAPLDPLAASESSCSYDNGLYRINLFTTVSSLQPPVYACYLSAIDMTDSPETEYYGPARMAVLSDNFTLWNYEWPDDDVEWDLPYLEQFYVKTPTPDAYWTDNGVLFYQNTLIGYPTQRPENIYVIPQNTTEIGSNAFGINWWRNPPALDHLVIPDSVTELGDALADIYSLQAITFLGAPPYFTSSDVFPQWLWDLNAPECVVHAFPGCGWEELRNRWLKRCELLRGTMTDLEWDEWRSSHNDWTFFNAADIIIAGVLPPVVTCDANNRVEISCVDEQGTPIPNLNIYYSLDGSHPGPLSTPYTEAFFIPGRPTTVMAIAYRDGQQVSATTRITIEPEYEEETIFAPWPLADITTPDGDWARQTPYNALPHHFQITLNGPGTLSFWWKLDSYDAAFSCHLGDPRVADITGYHDWDKVNLTLSESGTHTITWVHQPAADRSKVDVAYLGGITWTPATTPTDLYNFTISDGHGSGQYAPGSLVSFAVILPDDAWDYRLDIRGLTDELTGDFFIMPANDVAIRPIFRKPFAYELVPGWNLLATPYNKINYEGNGVPPKVFIYDQEMHAYSQAAFADLMAGQGFWVFCHYPDGLNLRFSGEQDNHFIQRQPGWNLLAGGPNADDYSTIWTWNGLRLTHPEVGIPLEKTKGYWYYLTTGE</sequence>
<feature type="domain" description="GH29D-like beta-sandwich" evidence="2">
    <location>
        <begin position="1202"/>
        <end position="1268"/>
    </location>
</feature>
<proteinExistence type="predicted"/>
<dbReference type="RefSeq" id="WP_307264750.1">
    <property type="nucleotide sequence ID" value="NZ_JAUSVL010000001.1"/>
</dbReference>
<dbReference type="InterPro" id="IPR032675">
    <property type="entry name" value="LRR_dom_sf"/>
</dbReference>
<dbReference type="Gene3D" id="3.80.10.10">
    <property type="entry name" value="Ribonuclease Inhibitor"/>
    <property type="match status" value="4"/>
</dbReference>
<evidence type="ECO:0000313" key="3">
    <source>
        <dbReference type="EMBL" id="MDQ0291654.1"/>
    </source>
</evidence>
<reference evidence="3" key="1">
    <citation type="submission" date="2023-07" db="EMBL/GenBank/DDBJ databases">
        <title>Genomic Encyclopedia of Type Strains, Phase IV (KMG-IV): sequencing the most valuable type-strain genomes for metagenomic binning, comparative biology and taxonomic classification.</title>
        <authorList>
            <person name="Goeker M."/>
        </authorList>
    </citation>
    <scope>NUCLEOTIDE SEQUENCE</scope>
    <source>
        <strain evidence="3">DSM 24202</strain>
    </source>
</reference>
<feature type="chain" id="PRO_5041900602" description="GH29D-like beta-sandwich domain-containing protein" evidence="1">
    <location>
        <begin position="22"/>
        <end position="1592"/>
    </location>
</feature>
<dbReference type="InterPro" id="IPR059177">
    <property type="entry name" value="GH29D-like_dom"/>
</dbReference>
<organism evidence="3 4">
    <name type="scientific">Oligosphaera ethanolica</name>
    <dbReference type="NCBI Taxonomy" id="760260"/>
    <lineage>
        <taxon>Bacteria</taxon>
        <taxon>Pseudomonadati</taxon>
        <taxon>Lentisphaerota</taxon>
        <taxon>Oligosphaeria</taxon>
        <taxon>Oligosphaerales</taxon>
        <taxon>Oligosphaeraceae</taxon>
        <taxon>Oligosphaera</taxon>
    </lineage>
</organism>
<gene>
    <name evidence="3" type="ORF">J3R75_003761</name>
</gene>
<evidence type="ECO:0000313" key="4">
    <source>
        <dbReference type="Proteomes" id="UP001238163"/>
    </source>
</evidence>
<dbReference type="EMBL" id="JAUSVL010000001">
    <property type="protein sequence ID" value="MDQ0291654.1"/>
    <property type="molecule type" value="Genomic_DNA"/>
</dbReference>
<feature type="domain" description="GH29D-like beta-sandwich" evidence="2">
    <location>
        <begin position="469"/>
        <end position="525"/>
    </location>
</feature>
<dbReference type="InterPro" id="IPR026906">
    <property type="entry name" value="LRR_5"/>
</dbReference>